<evidence type="ECO:0000256" key="1">
    <source>
        <dbReference type="SAM" id="Phobius"/>
    </source>
</evidence>
<dbReference type="Proteomes" id="UP001279660">
    <property type="component" value="Unassembled WGS sequence"/>
</dbReference>
<dbReference type="Pfam" id="PF07301">
    <property type="entry name" value="DUF1453"/>
    <property type="match status" value="1"/>
</dbReference>
<evidence type="ECO:0000313" key="3">
    <source>
        <dbReference type="Proteomes" id="UP001279660"/>
    </source>
</evidence>
<feature type="transmembrane region" description="Helical" evidence="1">
    <location>
        <begin position="39"/>
        <end position="58"/>
    </location>
</feature>
<dbReference type="RefSeq" id="WP_010403762.1">
    <property type="nucleotide sequence ID" value="NZ_JAWXXV010000001.1"/>
</dbReference>
<feature type="transmembrane region" description="Helical" evidence="1">
    <location>
        <begin position="127"/>
        <end position="149"/>
    </location>
</feature>
<name>A0ABU4PM48_9SPHN</name>
<gene>
    <name evidence="2" type="ORF">SIL82_07805</name>
</gene>
<accession>A0ABU4PM48</accession>
<feature type="transmembrane region" description="Helical" evidence="1">
    <location>
        <begin position="6"/>
        <end position="27"/>
    </location>
</feature>
<keyword evidence="1" id="KW-1133">Transmembrane helix</keyword>
<comment type="caution">
    <text evidence="2">The sequence shown here is derived from an EMBL/GenBank/DDBJ whole genome shotgun (WGS) entry which is preliminary data.</text>
</comment>
<reference evidence="2 3" key="1">
    <citation type="submission" date="2023-11" db="EMBL/GenBank/DDBJ databases">
        <title>MicrobeMod: A computational toolkit for identifying prokaryotic methylation and restriction-modification with nanopore sequencing.</title>
        <authorList>
            <person name="Crits-Christoph A."/>
            <person name="Kang S.C."/>
            <person name="Lee H."/>
            <person name="Ostrov N."/>
        </authorList>
    </citation>
    <scope>NUCLEOTIDE SEQUENCE [LARGE SCALE GENOMIC DNA]</scope>
    <source>
        <strain evidence="2 3">ATCC 14820</strain>
    </source>
</reference>
<protein>
    <submittedName>
        <fullName evidence="2">CcdC protein domain-containing protein</fullName>
    </submittedName>
</protein>
<feature type="transmembrane region" description="Helical" evidence="1">
    <location>
        <begin position="103"/>
        <end position="121"/>
    </location>
</feature>
<dbReference type="InterPro" id="IPR058247">
    <property type="entry name" value="DUF1453"/>
</dbReference>
<keyword evidence="1" id="KW-0472">Membrane</keyword>
<sequence length="167" mass="18176">MPVHAAPPGILQYAIPIAIFLAVFALRARRLTRLRPLKVEQLWIVPALYTAVVAVIFYRSPPTLAGWGIAAAALLVGAALGWQRGKTMQIHVDPETHELRQRASLWALAFIVVLIAIKSVAQAEGAALHFNVAVLIDTLAALTLGVFAAQRLEMYLRANRLLAEARA</sequence>
<feature type="transmembrane region" description="Helical" evidence="1">
    <location>
        <begin position="64"/>
        <end position="82"/>
    </location>
</feature>
<keyword evidence="3" id="KW-1185">Reference proteome</keyword>
<keyword evidence="1" id="KW-0812">Transmembrane</keyword>
<organism evidence="2 3">
    <name type="scientific">Sphingomonas echinoides</name>
    <dbReference type="NCBI Taxonomy" id="59803"/>
    <lineage>
        <taxon>Bacteria</taxon>
        <taxon>Pseudomonadati</taxon>
        <taxon>Pseudomonadota</taxon>
        <taxon>Alphaproteobacteria</taxon>
        <taxon>Sphingomonadales</taxon>
        <taxon>Sphingomonadaceae</taxon>
        <taxon>Sphingomonas</taxon>
    </lineage>
</organism>
<proteinExistence type="predicted"/>
<evidence type="ECO:0000313" key="2">
    <source>
        <dbReference type="EMBL" id="MDX5984162.1"/>
    </source>
</evidence>
<dbReference type="EMBL" id="JAWXXV010000001">
    <property type="protein sequence ID" value="MDX5984162.1"/>
    <property type="molecule type" value="Genomic_DNA"/>
</dbReference>